<dbReference type="Gene3D" id="1.20.120.450">
    <property type="entry name" value="dinb family like domain"/>
    <property type="match status" value="1"/>
</dbReference>
<evidence type="ECO:0000313" key="2">
    <source>
        <dbReference type="EMBL" id="AWV97615.1"/>
    </source>
</evidence>
<dbReference type="SUPFAM" id="SSF109854">
    <property type="entry name" value="DinB/YfiT-like putative metalloenzymes"/>
    <property type="match status" value="1"/>
</dbReference>
<proteinExistence type="predicted"/>
<dbReference type="Proteomes" id="UP000249873">
    <property type="component" value="Chromosome"/>
</dbReference>
<keyword evidence="3" id="KW-1185">Reference proteome</keyword>
<gene>
    <name evidence="2" type="ORF">DJ013_05325</name>
</gene>
<reference evidence="2 3" key="1">
    <citation type="submission" date="2018-05" db="EMBL/GenBank/DDBJ databases">
        <title>Complete genome sequence of Arcticibacterium luteifluviistationis SM1504T, a cytophagaceae bacterium isolated from Arctic surface seawater.</title>
        <authorList>
            <person name="Li Y."/>
            <person name="Qin Q.-L."/>
        </authorList>
    </citation>
    <scope>NUCLEOTIDE SEQUENCE [LARGE SCALE GENOMIC DNA]</scope>
    <source>
        <strain evidence="2 3">SM1504</strain>
    </source>
</reference>
<dbReference type="KEGG" id="als:DJ013_05325"/>
<dbReference type="Pfam" id="PF12867">
    <property type="entry name" value="DinB_2"/>
    <property type="match status" value="1"/>
</dbReference>
<name>A0A2Z4G933_9BACT</name>
<dbReference type="RefSeq" id="WP_111370717.1">
    <property type="nucleotide sequence ID" value="NZ_CP029480.1"/>
</dbReference>
<organism evidence="2 3">
    <name type="scientific">Arcticibacterium luteifluviistationis</name>
    <dbReference type="NCBI Taxonomy" id="1784714"/>
    <lineage>
        <taxon>Bacteria</taxon>
        <taxon>Pseudomonadati</taxon>
        <taxon>Bacteroidota</taxon>
        <taxon>Cytophagia</taxon>
        <taxon>Cytophagales</taxon>
        <taxon>Leadbetterellaceae</taxon>
        <taxon>Arcticibacterium</taxon>
    </lineage>
</organism>
<feature type="domain" description="DinB-like" evidence="1">
    <location>
        <begin position="33"/>
        <end position="154"/>
    </location>
</feature>
<dbReference type="InterPro" id="IPR024775">
    <property type="entry name" value="DinB-like"/>
</dbReference>
<dbReference type="OrthoDB" id="9814103at2"/>
<sequence>MAEINEENRELVERLKTLLNAGYHGGAWHGPSILEAIKNITPEEASFKTPTVHTAAELIYHITSWRIFTIKRLQGDSEYQIDNEKKNFGSAPKVDEFELETLIMELSLSHDELIREIDKIDDKFLSEIVTGSEYDYFTLINGIIHHDIYHSGQINLLKKICGAYADNDGDEISSRYFDDGMGDAF</sequence>
<evidence type="ECO:0000313" key="3">
    <source>
        <dbReference type="Proteomes" id="UP000249873"/>
    </source>
</evidence>
<evidence type="ECO:0000259" key="1">
    <source>
        <dbReference type="Pfam" id="PF12867"/>
    </source>
</evidence>
<protein>
    <submittedName>
        <fullName evidence="2">DinB family protein</fullName>
    </submittedName>
</protein>
<dbReference type="AlphaFoldDB" id="A0A2Z4G933"/>
<dbReference type="EMBL" id="CP029480">
    <property type="protein sequence ID" value="AWV97615.1"/>
    <property type="molecule type" value="Genomic_DNA"/>
</dbReference>
<dbReference type="InterPro" id="IPR034660">
    <property type="entry name" value="DinB/YfiT-like"/>
</dbReference>
<accession>A0A2Z4G933</accession>